<proteinExistence type="predicted"/>
<accession>A0A6J4KPB2</accession>
<protein>
    <submittedName>
        <fullName evidence="1">Uncharacterized protein</fullName>
    </submittedName>
</protein>
<dbReference type="EMBL" id="CADCTV010000253">
    <property type="protein sequence ID" value="CAA9311386.1"/>
    <property type="molecule type" value="Genomic_DNA"/>
</dbReference>
<reference evidence="1" key="1">
    <citation type="submission" date="2020-02" db="EMBL/GenBank/DDBJ databases">
        <authorList>
            <person name="Meier V. D."/>
        </authorList>
    </citation>
    <scope>NUCLEOTIDE SEQUENCE</scope>
    <source>
        <strain evidence="1">AVDCRST_MAG89</strain>
    </source>
</reference>
<dbReference type="AlphaFoldDB" id="A0A6J4KPB2"/>
<evidence type="ECO:0000313" key="1">
    <source>
        <dbReference type="EMBL" id="CAA9311386.1"/>
    </source>
</evidence>
<gene>
    <name evidence="1" type="ORF">AVDCRST_MAG89-1137</name>
</gene>
<feature type="non-terminal residue" evidence="1">
    <location>
        <position position="1"/>
    </location>
</feature>
<name>A0A6J4KPB2_9BACT</name>
<organism evidence="1">
    <name type="scientific">uncultured Gemmatimonadota bacterium</name>
    <dbReference type="NCBI Taxonomy" id="203437"/>
    <lineage>
        <taxon>Bacteria</taxon>
        <taxon>Pseudomonadati</taxon>
        <taxon>Gemmatimonadota</taxon>
        <taxon>environmental samples</taxon>
    </lineage>
</organism>
<sequence>HIPQRALGHITPRAALLDWFQKRPDLFRSDPHNLPGLDS</sequence>